<dbReference type="EMBL" id="JAEPRQ010000001">
    <property type="protein sequence ID" value="MBK4214725.1"/>
    <property type="molecule type" value="Genomic_DNA"/>
</dbReference>
<dbReference type="EC" id="3.5.1.124" evidence="7"/>
<feature type="compositionally biased region" description="Polar residues" evidence="6">
    <location>
        <begin position="1"/>
        <end position="11"/>
    </location>
</feature>
<gene>
    <name evidence="7" type="primary">hchA</name>
    <name evidence="7" type="ORF">JJJ17_02170</name>
</gene>
<keyword evidence="1" id="KW-0963">Cytoplasm</keyword>
<sequence length="289" mass="31558">MDDASTQTRTPTPDRAEHEAYFPSPYSLTQYTSPKTDFDGGKYPQSFQGSRKRVIVIASDERYVLMQNGKSFSSGNHPVETLLPMLHLDQAGFDLDVTTLSGNSVKFELWAMPGEDKAVTDFYARLLPQFQKPKKLADVLAGDLDDVAAILVPGGHGALIGLPESLDVKDALNWALENERFIVTLCHGPAALLAPSVDEDPEDYPFKGYEICVFPDSLDEGANIEIGYMPGRLPWLLAESLESLGVKVLNTDISGAVHRDRFLLTGDSPLASNALGRLAAETMLAEIKD</sequence>
<keyword evidence="5" id="KW-0234">DNA repair</keyword>
<dbReference type="InterPro" id="IPR029062">
    <property type="entry name" value="Class_I_gatase-like"/>
</dbReference>
<dbReference type="InterPro" id="IPR050325">
    <property type="entry name" value="Prot/Nucl_acid_deglycase"/>
</dbReference>
<evidence type="ECO:0000256" key="2">
    <source>
        <dbReference type="ARBA" id="ARBA00022763"/>
    </source>
</evidence>
<dbReference type="PANTHER" id="PTHR48094">
    <property type="entry name" value="PROTEIN/NUCLEIC ACID DEGLYCASE DJ-1-RELATED"/>
    <property type="match status" value="1"/>
</dbReference>
<dbReference type="AlphaFoldDB" id="A0A934VYG3"/>
<comment type="caution">
    <text evidence="7">The sequence shown here is derived from an EMBL/GenBank/DDBJ whole genome shotgun (WGS) entry which is preliminary data.</text>
</comment>
<reference evidence="7" key="1">
    <citation type="submission" date="2021-01" db="EMBL/GenBank/DDBJ databases">
        <title>Paracoccus amoyensis sp. nov., isolated from the surface seawater along the coast of Xiamen Island, China.</title>
        <authorList>
            <person name="Lyu L."/>
        </authorList>
    </citation>
    <scope>NUCLEOTIDE SEQUENCE</scope>
    <source>
        <strain evidence="7">MJ17</strain>
    </source>
</reference>
<dbReference type="InterPro" id="IPR017283">
    <property type="entry name" value="HchA"/>
</dbReference>
<dbReference type="Gene3D" id="3.40.50.880">
    <property type="match status" value="1"/>
</dbReference>
<accession>A0A934VYG3</accession>
<dbReference type="GO" id="GO:0019243">
    <property type="term" value="P:methylglyoxal catabolic process to D-lactate via S-lactoyl-glutathione"/>
    <property type="evidence" value="ECO:0007669"/>
    <property type="project" value="TreeGrafter"/>
</dbReference>
<dbReference type="SUPFAM" id="SSF52317">
    <property type="entry name" value="Class I glutamine amidotransferase-like"/>
    <property type="match status" value="1"/>
</dbReference>
<dbReference type="Proteomes" id="UP000640485">
    <property type="component" value="Unassembled WGS sequence"/>
</dbReference>
<dbReference type="NCBIfam" id="NF003168">
    <property type="entry name" value="PRK04155.1"/>
    <property type="match status" value="1"/>
</dbReference>
<keyword evidence="2" id="KW-0227">DNA damage</keyword>
<organism evidence="7 8">
    <name type="scientific">Paracoccus caeni</name>
    <dbReference type="NCBI Taxonomy" id="657651"/>
    <lineage>
        <taxon>Bacteria</taxon>
        <taxon>Pseudomonadati</taxon>
        <taxon>Pseudomonadota</taxon>
        <taxon>Alphaproteobacteria</taxon>
        <taxon>Rhodobacterales</taxon>
        <taxon>Paracoccaceae</taxon>
        <taxon>Paracoccus</taxon>
    </lineage>
</organism>
<dbReference type="GO" id="GO:0005737">
    <property type="term" value="C:cytoplasm"/>
    <property type="evidence" value="ECO:0007669"/>
    <property type="project" value="TreeGrafter"/>
</dbReference>
<dbReference type="GO" id="GO:0006281">
    <property type="term" value="P:DNA repair"/>
    <property type="evidence" value="ECO:0007669"/>
    <property type="project" value="UniProtKB-KW"/>
</dbReference>
<dbReference type="RefSeq" id="WP_200683423.1">
    <property type="nucleotide sequence ID" value="NZ_JAEPRQ010000001.1"/>
</dbReference>
<evidence type="ECO:0000256" key="6">
    <source>
        <dbReference type="SAM" id="MobiDB-lite"/>
    </source>
</evidence>
<evidence type="ECO:0000313" key="7">
    <source>
        <dbReference type="EMBL" id="MBK4214725.1"/>
    </source>
</evidence>
<protein>
    <submittedName>
        <fullName evidence="7">Protein deglycase HchA</fullName>
        <ecNumber evidence="7">3.5.1.124</ecNumber>
    </submittedName>
</protein>
<dbReference type="PIRSF" id="PIRSF037798">
    <property type="entry name" value="Chaperone_HchA"/>
    <property type="match status" value="1"/>
</dbReference>
<dbReference type="PANTHER" id="PTHR48094:SF20">
    <property type="entry name" value="PROTEIN_NUCLEIC ACID DEGLYCASE 1"/>
    <property type="match status" value="1"/>
</dbReference>
<evidence type="ECO:0000256" key="5">
    <source>
        <dbReference type="ARBA" id="ARBA00023204"/>
    </source>
</evidence>
<dbReference type="GO" id="GO:0036524">
    <property type="term" value="F:protein deglycase activity"/>
    <property type="evidence" value="ECO:0007669"/>
    <property type="project" value="UniProtKB-EC"/>
</dbReference>
<keyword evidence="3 7" id="KW-0378">Hydrolase</keyword>
<name>A0A934VYG3_9RHOB</name>
<feature type="region of interest" description="Disordered" evidence="6">
    <location>
        <begin position="1"/>
        <end position="28"/>
    </location>
</feature>
<evidence type="ECO:0000313" key="8">
    <source>
        <dbReference type="Proteomes" id="UP000640485"/>
    </source>
</evidence>
<evidence type="ECO:0000256" key="3">
    <source>
        <dbReference type="ARBA" id="ARBA00022801"/>
    </source>
</evidence>
<keyword evidence="8" id="KW-1185">Reference proteome</keyword>
<keyword evidence="4" id="KW-0346">Stress response</keyword>
<evidence type="ECO:0000256" key="1">
    <source>
        <dbReference type="ARBA" id="ARBA00022490"/>
    </source>
</evidence>
<dbReference type="GO" id="GO:0019172">
    <property type="term" value="F:glyoxalase III activity"/>
    <property type="evidence" value="ECO:0007669"/>
    <property type="project" value="TreeGrafter"/>
</dbReference>
<evidence type="ECO:0000256" key="4">
    <source>
        <dbReference type="ARBA" id="ARBA00023016"/>
    </source>
</evidence>
<proteinExistence type="predicted"/>